<protein>
    <submittedName>
        <fullName evidence="1">Uncharacterized protein</fullName>
    </submittedName>
</protein>
<organism evidence="1 2">
    <name type="scientific">Larinioides sclopetarius</name>
    <dbReference type="NCBI Taxonomy" id="280406"/>
    <lineage>
        <taxon>Eukaryota</taxon>
        <taxon>Metazoa</taxon>
        <taxon>Ecdysozoa</taxon>
        <taxon>Arthropoda</taxon>
        <taxon>Chelicerata</taxon>
        <taxon>Arachnida</taxon>
        <taxon>Araneae</taxon>
        <taxon>Araneomorphae</taxon>
        <taxon>Entelegynae</taxon>
        <taxon>Araneoidea</taxon>
        <taxon>Araneidae</taxon>
        <taxon>Larinioides</taxon>
    </lineage>
</organism>
<evidence type="ECO:0000313" key="2">
    <source>
        <dbReference type="Proteomes" id="UP001497382"/>
    </source>
</evidence>
<dbReference type="Proteomes" id="UP001497382">
    <property type="component" value="Unassembled WGS sequence"/>
</dbReference>
<name>A0AAV2A975_9ARAC</name>
<accession>A0AAV2A975</accession>
<gene>
    <name evidence="1" type="ORF">LARSCL_LOCUS11029</name>
</gene>
<dbReference type="AlphaFoldDB" id="A0AAV2A975"/>
<keyword evidence="2" id="KW-1185">Reference proteome</keyword>
<comment type="caution">
    <text evidence="1">The sequence shown here is derived from an EMBL/GenBank/DDBJ whole genome shotgun (WGS) entry which is preliminary data.</text>
</comment>
<reference evidence="1 2" key="1">
    <citation type="submission" date="2024-04" db="EMBL/GenBank/DDBJ databases">
        <authorList>
            <person name="Rising A."/>
            <person name="Reimegard J."/>
            <person name="Sonavane S."/>
            <person name="Akerstrom W."/>
            <person name="Nylinder S."/>
            <person name="Hedman E."/>
            <person name="Kallberg Y."/>
        </authorList>
    </citation>
    <scope>NUCLEOTIDE SEQUENCE [LARGE SCALE GENOMIC DNA]</scope>
</reference>
<evidence type="ECO:0000313" key="1">
    <source>
        <dbReference type="EMBL" id="CAL1280535.1"/>
    </source>
</evidence>
<proteinExistence type="predicted"/>
<dbReference type="EMBL" id="CAXIEN010000133">
    <property type="protein sequence ID" value="CAL1280535.1"/>
    <property type="molecule type" value="Genomic_DNA"/>
</dbReference>
<sequence length="95" mass="10591">MSLFLSRTAGEVEESYLRDYVTVSLQCCSTAGEVGECYLRDYVTVSLERCRWSGIVLTNRIGHCFSLELQVRLDSLKPGNRYLFLSNSVGGVGQS</sequence>